<dbReference type="PANTHER" id="PTHR37984:SF5">
    <property type="entry name" value="PROTEIN NYNRIN-LIKE"/>
    <property type="match status" value="1"/>
</dbReference>
<dbReference type="InterPro" id="IPR041588">
    <property type="entry name" value="Integrase_H2C2"/>
</dbReference>
<evidence type="ECO:0000256" key="1">
    <source>
        <dbReference type="ARBA" id="ARBA00010879"/>
    </source>
</evidence>
<dbReference type="Gene3D" id="3.30.420.10">
    <property type="entry name" value="Ribonuclease H-like superfamily/Ribonuclease H"/>
    <property type="match status" value="1"/>
</dbReference>
<dbReference type="SUPFAM" id="SSF53098">
    <property type="entry name" value="Ribonuclease H-like"/>
    <property type="match status" value="1"/>
</dbReference>
<dbReference type="Gene3D" id="3.10.20.370">
    <property type="match status" value="1"/>
</dbReference>
<dbReference type="STRING" id="7719.ENSCINP00000031157"/>
<dbReference type="InterPro" id="IPR000477">
    <property type="entry name" value="RT_dom"/>
</dbReference>
<dbReference type="PROSITE" id="PS50994">
    <property type="entry name" value="INTEGRASE"/>
    <property type="match status" value="1"/>
</dbReference>
<accession>H2XNC4</accession>
<dbReference type="Gene3D" id="3.30.70.270">
    <property type="match status" value="2"/>
</dbReference>
<evidence type="ECO:0000256" key="4">
    <source>
        <dbReference type="ARBA" id="ARBA00039658"/>
    </source>
</evidence>
<dbReference type="Gene3D" id="3.10.10.10">
    <property type="entry name" value="HIV Type 1 Reverse Transcriptase, subunit A, domain 1"/>
    <property type="match status" value="1"/>
</dbReference>
<dbReference type="InterPro" id="IPR043502">
    <property type="entry name" value="DNA/RNA_pol_sf"/>
</dbReference>
<dbReference type="FunFam" id="3.30.70.270:FF:000023">
    <property type="entry name" value="Pol"/>
    <property type="match status" value="1"/>
</dbReference>
<dbReference type="Proteomes" id="UP000008144">
    <property type="component" value="Unassembled WGS sequence"/>
</dbReference>
<dbReference type="OMA" id="ANCTIFS"/>
<feature type="domain" description="Integrase catalytic" evidence="5">
    <location>
        <begin position="712"/>
        <end position="884"/>
    </location>
</feature>
<evidence type="ECO:0000259" key="5">
    <source>
        <dbReference type="PROSITE" id="PS50994"/>
    </source>
</evidence>
<proteinExistence type="inferred from homology"/>
<dbReference type="AlphaFoldDB" id="H2XNC4"/>
<dbReference type="GeneTree" id="ENSGT01100000263500"/>
<dbReference type="GO" id="GO:0015074">
    <property type="term" value="P:DNA integration"/>
    <property type="evidence" value="ECO:0007669"/>
    <property type="project" value="InterPro"/>
</dbReference>
<dbReference type="CDD" id="cd01647">
    <property type="entry name" value="RT_LTR"/>
    <property type="match status" value="1"/>
</dbReference>
<evidence type="ECO:0000313" key="7">
    <source>
        <dbReference type="Proteomes" id="UP000008144"/>
    </source>
</evidence>
<evidence type="ECO:0000256" key="2">
    <source>
        <dbReference type="ARBA" id="ARBA00012180"/>
    </source>
</evidence>
<name>H2XNC4_CIOIN</name>
<reference evidence="7" key="1">
    <citation type="journal article" date="2002" name="Science">
        <title>The draft genome of Ciona intestinalis: insights into chordate and vertebrate origins.</title>
        <authorList>
            <person name="Dehal P."/>
            <person name="Satou Y."/>
            <person name="Campbell R.K."/>
            <person name="Chapman J."/>
            <person name="Degnan B."/>
            <person name="De Tomaso A."/>
            <person name="Davidson B."/>
            <person name="Di Gregorio A."/>
            <person name="Gelpke M."/>
            <person name="Goodstein D.M."/>
            <person name="Harafuji N."/>
            <person name="Hastings K.E."/>
            <person name="Ho I."/>
            <person name="Hotta K."/>
            <person name="Huang W."/>
            <person name="Kawashima T."/>
            <person name="Lemaire P."/>
            <person name="Martinez D."/>
            <person name="Meinertzhagen I.A."/>
            <person name="Necula S."/>
            <person name="Nonaka M."/>
            <person name="Putnam N."/>
            <person name="Rash S."/>
            <person name="Saiga H."/>
            <person name="Satake M."/>
            <person name="Terry A."/>
            <person name="Yamada L."/>
            <person name="Wang H.G."/>
            <person name="Awazu S."/>
            <person name="Azumi K."/>
            <person name="Boore J."/>
            <person name="Branno M."/>
            <person name="Chin-Bow S."/>
            <person name="DeSantis R."/>
            <person name="Doyle S."/>
            <person name="Francino P."/>
            <person name="Keys D.N."/>
            <person name="Haga S."/>
            <person name="Hayashi H."/>
            <person name="Hino K."/>
            <person name="Imai K.S."/>
            <person name="Inaba K."/>
            <person name="Kano S."/>
            <person name="Kobayashi K."/>
            <person name="Kobayashi M."/>
            <person name="Lee B.I."/>
            <person name="Makabe K.W."/>
            <person name="Manohar C."/>
            <person name="Matassi G."/>
            <person name="Medina M."/>
            <person name="Mochizuki Y."/>
            <person name="Mount S."/>
            <person name="Morishita T."/>
            <person name="Miura S."/>
            <person name="Nakayama A."/>
            <person name="Nishizaka S."/>
            <person name="Nomoto H."/>
            <person name="Ohta F."/>
            <person name="Oishi K."/>
            <person name="Rigoutsos I."/>
            <person name="Sano M."/>
            <person name="Sasaki A."/>
            <person name="Sasakura Y."/>
            <person name="Shoguchi E."/>
            <person name="Shin-i T."/>
            <person name="Spagnuolo A."/>
            <person name="Stainier D."/>
            <person name="Suzuki M.M."/>
            <person name="Tassy O."/>
            <person name="Takatori N."/>
            <person name="Tokuoka M."/>
            <person name="Yagi K."/>
            <person name="Yoshizaki F."/>
            <person name="Wada S."/>
            <person name="Zhang C."/>
            <person name="Hyatt P.D."/>
            <person name="Larimer F."/>
            <person name="Detter C."/>
            <person name="Doggett N."/>
            <person name="Glavina T."/>
            <person name="Hawkins T."/>
            <person name="Richardson P."/>
            <person name="Lucas S."/>
            <person name="Kohara Y."/>
            <person name="Levine M."/>
            <person name="Satoh N."/>
            <person name="Rokhsar D.S."/>
        </authorList>
    </citation>
    <scope>NUCLEOTIDE SEQUENCE [LARGE SCALE GENOMIC DNA]</scope>
</reference>
<dbReference type="Pfam" id="PF00078">
    <property type="entry name" value="RVT_1"/>
    <property type="match status" value="1"/>
</dbReference>
<dbReference type="FunFam" id="3.30.420.10:FF:000331">
    <property type="entry name" value="Uncharacterized protein"/>
    <property type="match status" value="1"/>
</dbReference>
<dbReference type="InParanoid" id="H2XNC4"/>
<dbReference type="InterPro" id="IPR001584">
    <property type="entry name" value="Integrase_cat-core"/>
</dbReference>
<dbReference type="CDD" id="cd09274">
    <property type="entry name" value="RNase_HI_RT_Ty3"/>
    <property type="match status" value="1"/>
</dbReference>
<dbReference type="InterPro" id="IPR012337">
    <property type="entry name" value="RNaseH-like_sf"/>
</dbReference>
<dbReference type="GO" id="GO:0003676">
    <property type="term" value="F:nucleic acid binding"/>
    <property type="evidence" value="ECO:0007669"/>
    <property type="project" value="InterPro"/>
</dbReference>
<reference evidence="6" key="3">
    <citation type="submission" date="2025-09" db="UniProtKB">
        <authorList>
            <consortium name="Ensembl"/>
        </authorList>
    </citation>
    <scope>IDENTIFICATION</scope>
</reference>
<reference evidence="6" key="2">
    <citation type="submission" date="2025-08" db="UniProtKB">
        <authorList>
            <consortium name="Ensembl"/>
        </authorList>
    </citation>
    <scope>IDENTIFICATION</scope>
</reference>
<protein>
    <recommendedName>
        <fullName evidence="4">Gypsy retrotransposon integrase-like protein 1</fullName>
        <ecNumber evidence="2">3.1.26.4</ecNumber>
    </recommendedName>
</protein>
<dbReference type="InterPro" id="IPR036397">
    <property type="entry name" value="RNaseH_sf"/>
</dbReference>
<dbReference type="PANTHER" id="PTHR37984">
    <property type="entry name" value="PROTEIN CBG26694"/>
    <property type="match status" value="1"/>
</dbReference>
<dbReference type="InterPro" id="IPR043128">
    <property type="entry name" value="Rev_trsase/Diguanyl_cyclase"/>
</dbReference>
<dbReference type="Pfam" id="PF00665">
    <property type="entry name" value="rve"/>
    <property type="match status" value="1"/>
</dbReference>
<keyword evidence="3" id="KW-0511">Multifunctional enzyme</keyword>
<dbReference type="FunFam" id="3.10.20.370:FF:000001">
    <property type="entry name" value="Retrovirus-related Pol polyprotein from transposon 17.6-like protein"/>
    <property type="match status" value="1"/>
</dbReference>
<evidence type="ECO:0000313" key="6">
    <source>
        <dbReference type="Ensembl" id="ENSCINP00000031157.1"/>
    </source>
</evidence>
<dbReference type="FunFam" id="1.10.340.70:FF:000004">
    <property type="entry name" value="Retrovirus-related Pol polyprotein from transposon 297-like Protein"/>
    <property type="match status" value="1"/>
</dbReference>
<dbReference type="Ensembl" id="ENSCINT00000030273.1">
    <property type="protein sequence ID" value="ENSCINP00000031157.1"/>
    <property type="gene ID" value="ENSCING00000018938.1"/>
</dbReference>
<organism evidence="6 7">
    <name type="scientific">Ciona intestinalis</name>
    <name type="common">Transparent sea squirt</name>
    <name type="synonym">Ascidia intestinalis</name>
    <dbReference type="NCBI Taxonomy" id="7719"/>
    <lineage>
        <taxon>Eukaryota</taxon>
        <taxon>Metazoa</taxon>
        <taxon>Chordata</taxon>
        <taxon>Tunicata</taxon>
        <taxon>Ascidiacea</taxon>
        <taxon>Phlebobranchia</taxon>
        <taxon>Cionidae</taxon>
        <taxon>Ciona</taxon>
    </lineage>
</organism>
<dbReference type="EC" id="3.1.26.4" evidence="2"/>
<dbReference type="Gene3D" id="1.10.340.70">
    <property type="match status" value="1"/>
</dbReference>
<dbReference type="Pfam" id="PF17919">
    <property type="entry name" value="RT_RNaseH_2"/>
    <property type="match status" value="1"/>
</dbReference>
<dbReference type="InterPro" id="IPR041577">
    <property type="entry name" value="RT_RNaseH_2"/>
</dbReference>
<dbReference type="GO" id="GO:0004523">
    <property type="term" value="F:RNA-DNA hybrid ribonuclease activity"/>
    <property type="evidence" value="ECO:0007669"/>
    <property type="project" value="UniProtKB-EC"/>
</dbReference>
<dbReference type="SUPFAM" id="SSF56672">
    <property type="entry name" value="DNA/RNA polymerases"/>
    <property type="match status" value="1"/>
</dbReference>
<dbReference type="HOGENOM" id="CLU_000384_9_3_1"/>
<keyword evidence="7" id="KW-1185">Reference proteome</keyword>
<dbReference type="InterPro" id="IPR050951">
    <property type="entry name" value="Retrovirus_Pol_polyprotein"/>
</dbReference>
<dbReference type="Pfam" id="PF17921">
    <property type="entry name" value="Integrase_H2C2"/>
    <property type="match status" value="1"/>
</dbReference>
<evidence type="ECO:0000256" key="3">
    <source>
        <dbReference type="ARBA" id="ARBA00023268"/>
    </source>
</evidence>
<comment type="similarity">
    <text evidence="1">Belongs to the beta type-B retroviral polymerase family. HERV class-II K(HML-2) pol subfamily.</text>
</comment>
<sequence>QRFKKLEAWPAQLTDVAGHTIKKRGIYVTDKISKNLFPVDSGSAISFFPTNLLHTISSNAKPIRSKIKSFDICIDHVLTKWDFYLSDDCPPILGLDFLTATKGERKQKRESDTGKKNAATFVPSGCKPSSCKQYVEPDTCYKLLDSFPDLTDETAFTQPVKHGIVHRIVTNGGPVRCKVRRLAPELANDVKAELDRLLKLKIIKRHVSPWCSPIHVVPKKDGKIRMVLDFRAVNKLTELEMHPIPSIHAMREKNFFSTLDLKSAYHLIPIAEDSIDKTCFVTPFGTFAYLRSFFGARNSAQTFCRPMAECLHGLNNVFSYVDDILVASETVFERLSGYRLIINADKCVFGADSVLFLGHIVNCKGISVPPDRIDAIDKLPRPKTVLELQRFLGMINYFRSFCPNMATILAPLTSMLGKSAKTKKCSKILVWDEVSENAFNKARRVLRESSCLAVPRLNAPTYLTTNASSVGTGAVLSQKIDGELKPLAFYSKLLTPPEKNYSTYDAELLAIYRAVGHFRSELLGRNVTVLTDHKPLVRGFSADSSNMSHRQIRHFNKISLFVNSIEYLKGSENKAADYLSRLNACVVDIPDDAIDYKAMAEVQSMDQELHELQNKVQGSSLVFSSKYIPECRFPLIGDVSTGTFRPFVPCTMRGKVMASLHQLSHPGVRPTKDLVSTRFVWPGMRQDISKYCRTCIVCQKCKIGRHTTSPLQRYVPPTDRFSAINIDIVGPLPMSHGYQYLLTIIDRFTRFFQAIPIKDMKSETCIQAILYNWIALFGVPKEISADRGKSFDSVSWNAMCRKLGINMIRTTSYHPSANGAIEGVHRTLKASLMCYDNPSDWYLYLPFVLLSFRAALKEDLGCSSAELVFGKTMRLPGEFFDDDVQTEPLNAELTHALTKVRYNKTRLPANHPVYVDKSLHDATHVFVREERLQPALTPPYFGPVFVLKKNAKFFTLAMPHGTDNVAIDRLKAAHLDNSPSPLIAPAATVLNRHDDDTNGISNINHDTSATEPVISEESIFPSRITRAGRRVKRPAYLDDFKA</sequence>